<evidence type="ECO:0000313" key="2">
    <source>
        <dbReference type="EMBL" id="TNN83489.1"/>
    </source>
</evidence>
<evidence type="ECO:0000313" key="3">
    <source>
        <dbReference type="Proteomes" id="UP000314294"/>
    </source>
</evidence>
<comment type="caution">
    <text evidence="2">The sequence shown here is derived from an EMBL/GenBank/DDBJ whole genome shotgun (WGS) entry which is preliminary data.</text>
</comment>
<dbReference type="EMBL" id="SRLO01000033">
    <property type="protein sequence ID" value="TNN83489.1"/>
    <property type="molecule type" value="Genomic_DNA"/>
</dbReference>
<gene>
    <name evidence="2" type="ORF">EYF80_006470</name>
</gene>
<accession>A0A4Z2IZQ0</accession>
<keyword evidence="3" id="KW-1185">Reference proteome</keyword>
<name>A0A4Z2IZQ0_9TELE</name>
<dbReference type="Proteomes" id="UP000314294">
    <property type="component" value="Unassembled WGS sequence"/>
</dbReference>
<evidence type="ECO:0000256" key="1">
    <source>
        <dbReference type="SAM" id="MobiDB-lite"/>
    </source>
</evidence>
<dbReference type="AlphaFoldDB" id="A0A4Z2IZQ0"/>
<proteinExistence type="predicted"/>
<feature type="region of interest" description="Disordered" evidence="1">
    <location>
        <begin position="25"/>
        <end position="71"/>
    </location>
</feature>
<organism evidence="2 3">
    <name type="scientific">Liparis tanakae</name>
    <name type="common">Tanaka's snailfish</name>
    <dbReference type="NCBI Taxonomy" id="230148"/>
    <lineage>
        <taxon>Eukaryota</taxon>
        <taxon>Metazoa</taxon>
        <taxon>Chordata</taxon>
        <taxon>Craniata</taxon>
        <taxon>Vertebrata</taxon>
        <taxon>Euteleostomi</taxon>
        <taxon>Actinopterygii</taxon>
        <taxon>Neopterygii</taxon>
        <taxon>Teleostei</taxon>
        <taxon>Neoteleostei</taxon>
        <taxon>Acanthomorphata</taxon>
        <taxon>Eupercaria</taxon>
        <taxon>Perciformes</taxon>
        <taxon>Cottioidei</taxon>
        <taxon>Cottales</taxon>
        <taxon>Liparidae</taxon>
        <taxon>Liparis</taxon>
    </lineage>
</organism>
<sequence>MEKQMGAAALTYLGVGTSVLVELVEKPRGEDEDEERTRMRRGEEKRREERKPRKNILDPREGREERAHFVH</sequence>
<protein>
    <submittedName>
        <fullName evidence="2">Uncharacterized protein</fullName>
    </submittedName>
</protein>
<reference evidence="2 3" key="1">
    <citation type="submission" date="2019-03" db="EMBL/GenBank/DDBJ databases">
        <title>First draft genome of Liparis tanakae, snailfish: a comprehensive survey of snailfish specific genes.</title>
        <authorList>
            <person name="Kim W."/>
            <person name="Song I."/>
            <person name="Jeong J.-H."/>
            <person name="Kim D."/>
            <person name="Kim S."/>
            <person name="Ryu S."/>
            <person name="Song J.Y."/>
            <person name="Lee S.K."/>
        </authorList>
    </citation>
    <scope>NUCLEOTIDE SEQUENCE [LARGE SCALE GENOMIC DNA]</scope>
    <source>
        <tissue evidence="2">Muscle</tissue>
    </source>
</reference>